<dbReference type="AlphaFoldDB" id="H8KVT2"/>
<name>H8KVT2_SOLCM</name>
<reference evidence="1" key="1">
    <citation type="submission" date="2012-02" db="EMBL/GenBank/DDBJ databases">
        <title>The complete genome of Solitalea canadensis DSM 3403.</title>
        <authorList>
            <consortium name="US DOE Joint Genome Institute (JGI-PGF)"/>
            <person name="Lucas S."/>
            <person name="Copeland A."/>
            <person name="Lapidus A."/>
            <person name="Glavina del Rio T."/>
            <person name="Dalin E."/>
            <person name="Tice H."/>
            <person name="Bruce D."/>
            <person name="Goodwin L."/>
            <person name="Pitluck S."/>
            <person name="Peters L."/>
            <person name="Ovchinnikova G."/>
            <person name="Lu M."/>
            <person name="Kyrpides N."/>
            <person name="Mavromatis K."/>
            <person name="Ivanova N."/>
            <person name="Brettin T."/>
            <person name="Detter J.C."/>
            <person name="Han C."/>
            <person name="Larimer F."/>
            <person name="Land M."/>
            <person name="Hauser L."/>
            <person name="Markowitz V."/>
            <person name="Cheng J.-F."/>
            <person name="Hugenholtz P."/>
            <person name="Woyke T."/>
            <person name="Wu D."/>
            <person name="Spring S."/>
            <person name="Schroeder M."/>
            <person name="Kopitz M."/>
            <person name="Brambilla E."/>
            <person name="Klenk H.-P."/>
            <person name="Eisen J.A."/>
        </authorList>
    </citation>
    <scope>NUCLEOTIDE SEQUENCE</scope>
    <source>
        <strain evidence="1">DSM 3403</strain>
    </source>
</reference>
<evidence type="ECO:0000313" key="2">
    <source>
        <dbReference type="Proteomes" id="UP000007590"/>
    </source>
</evidence>
<evidence type="ECO:0000313" key="1">
    <source>
        <dbReference type="EMBL" id="AFD06705.1"/>
    </source>
</evidence>
<keyword evidence="2" id="KW-1185">Reference proteome</keyword>
<protein>
    <submittedName>
        <fullName evidence="1">Uncharacterized protein</fullName>
    </submittedName>
</protein>
<sequence length="39" mass="4705">MYVYVNGINSSVVKYTVRVSTFFLFIKELNLMIMEMFIY</sequence>
<dbReference type="Proteomes" id="UP000007590">
    <property type="component" value="Chromosome"/>
</dbReference>
<gene>
    <name evidence="1" type="ordered locus">Solca_1638</name>
</gene>
<dbReference type="STRING" id="929556.Solca_1638"/>
<accession>H8KVT2</accession>
<proteinExistence type="predicted"/>
<organism evidence="1 2">
    <name type="scientific">Solitalea canadensis (strain ATCC 29591 / DSM 3403 / JCM 21819 / LMG 8368 / NBRC 15130 / NCIMB 12057 / USAM 9D)</name>
    <name type="common">Flexibacter canadensis</name>
    <dbReference type="NCBI Taxonomy" id="929556"/>
    <lineage>
        <taxon>Bacteria</taxon>
        <taxon>Pseudomonadati</taxon>
        <taxon>Bacteroidota</taxon>
        <taxon>Sphingobacteriia</taxon>
        <taxon>Sphingobacteriales</taxon>
        <taxon>Sphingobacteriaceae</taxon>
        <taxon>Solitalea</taxon>
    </lineage>
</organism>
<dbReference type="EMBL" id="CP003349">
    <property type="protein sequence ID" value="AFD06705.1"/>
    <property type="molecule type" value="Genomic_DNA"/>
</dbReference>
<dbReference type="HOGENOM" id="CLU_3317127_0_0_10"/>
<dbReference type="KEGG" id="scn:Solca_1638"/>